<accession>A0A5M9K5G1</accession>
<gene>
    <name evidence="1" type="ORF">EYC84_007074</name>
</gene>
<sequence length="75" mass="8578">MPFFLPSSRPVTPIQNPLCLSTVPFWIRTCQPLAFNTTRSLRLILTASHHVEAMTWALGLYHNFKLPSIQSLLQK</sequence>
<organism evidence="1 2">
    <name type="scientific">Monilinia fructicola</name>
    <name type="common">Brown rot fungus</name>
    <name type="synonym">Ciboria fructicola</name>
    <dbReference type="NCBI Taxonomy" id="38448"/>
    <lineage>
        <taxon>Eukaryota</taxon>
        <taxon>Fungi</taxon>
        <taxon>Dikarya</taxon>
        <taxon>Ascomycota</taxon>
        <taxon>Pezizomycotina</taxon>
        <taxon>Leotiomycetes</taxon>
        <taxon>Helotiales</taxon>
        <taxon>Sclerotiniaceae</taxon>
        <taxon>Monilinia</taxon>
    </lineage>
</organism>
<name>A0A5M9K5G1_MONFR</name>
<reference evidence="1 2" key="1">
    <citation type="submission" date="2019-06" db="EMBL/GenBank/DDBJ databases">
        <title>Genome Sequence of the Brown Rot Fungal Pathogen Monilinia fructicola.</title>
        <authorList>
            <person name="De Miccolis Angelini R.M."/>
            <person name="Landi L."/>
            <person name="Abate D."/>
            <person name="Pollastro S."/>
            <person name="Romanazzi G."/>
            <person name="Faretra F."/>
        </authorList>
    </citation>
    <scope>NUCLEOTIDE SEQUENCE [LARGE SCALE GENOMIC DNA]</scope>
    <source>
        <strain evidence="1 2">Mfrc123</strain>
    </source>
</reference>
<comment type="caution">
    <text evidence="1">The sequence shown here is derived from an EMBL/GenBank/DDBJ whole genome shotgun (WGS) entry which is preliminary data.</text>
</comment>
<protein>
    <submittedName>
        <fullName evidence="1">Uncharacterized protein</fullName>
    </submittedName>
</protein>
<dbReference type="AlphaFoldDB" id="A0A5M9K5G1"/>
<evidence type="ECO:0000313" key="2">
    <source>
        <dbReference type="Proteomes" id="UP000322873"/>
    </source>
</evidence>
<dbReference type="EMBL" id="VICG01000001">
    <property type="protein sequence ID" value="KAA8577064.1"/>
    <property type="molecule type" value="Genomic_DNA"/>
</dbReference>
<dbReference type="Proteomes" id="UP000322873">
    <property type="component" value="Unassembled WGS sequence"/>
</dbReference>
<proteinExistence type="predicted"/>
<keyword evidence="2" id="KW-1185">Reference proteome</keyword>
<evidence type="ECO:0000313" key="1">
    <source>
        <dbReference type="EMBL" id="KAA8577064.1"/>
    </source>
</evidence>